<comment type="caution">
    <text evidence="9">The sequence shown here is derived from an EMBL/GenBank/DDBJ whole genome shotgun (WGS) entry which is preliminary data.</text>
</comment>
<feature type="transmembrane region" description="Helical" evidence="7">
    <location>
        <begin position="315"/>
        <end position="334"/>
    </location>
</feature>
<dbReference type="AlphaFoldDB" id="A0A5A7NSW3"/>
<evidence type="ECO:0000313" key="10">
    <source>
        <dbReference type="Proteomes" id="UP000325307"/>
    </source>
</evidence>
<dbReference type="OrthoDB" id="8953821at2"/>
<feature type="transmembrane region" description="Helical" evidence="7">
    <location>
        <begin position="127"/>
        <end position="152"/>
    </location>
</feature>
<dbReference type="PROSITE" id="PS50850">
    <property type="entry name" value="MFS"/>
    <property type="match status" value="1"/>
</dbReference>
<dbReference type="PROSITE" id="PS00217">
    <property type="entry name" value="SUGAR_TRANSPORT_2"/>
    <property type="match status" value="1"/>
</dbReference>
<comment type="subcellular location">
    <subcellularLocation>
        <location evidence="1">Cell membrane</location>
        <topology evidence="1">Multi-pass membrane protein</topology>
    </subcellularLocation>
</comment>
<protein>
    <submittedName>
        <fullName evidence="9">MFS transporter</fullName>
    </submittedName>
</protein>
<feature type="transmembrane region" description="Helical" evidence="7">
    <location>
        <begin position="377"/>
        <end position="396"/>
    </location>
</feature>
<sequence>MATTPFPEAPLAAAAGTPVPAQAAGRSHPAIRGAVLGNYVDQFDIFLPVIALAPAAAQLYGTGNAAAAAGFIFIATLLGRPVGAAVFGPLADRSGRTRTTRISIAGVAVVTLLIGAVPAGFGHATLLAIIVLRFLGGAFIGGGYTAAVPLAMEWAPGSRRGLVSGQIMSMSPWANASIAALVLVLLSTLGPDAYAHWAWRIPFLLGAAMTFALYLYYRRQVRDYPLPERKPGTPQPLRQAFTGRGGRALAQLFVLMTGLWLFTNMGVVVLAGQLKATAGLDDRAVSLTMFCATVASALAMVATGHLSTGTGRRRFFLWFGAAAALLAPATYLGVFSAGPLAAVILLVGLLQVVTVSAYGPIGAYLTERFPAGARSTGYGLAYSLSIVLPALYPYYLPPLQRAFGAVPAVAGLLALAGLCVLAGALADRASRLPEPAQR</sequence>
<evidence type="ECO:0000259" key="8">
    <source>
        <dbReference type="PROSITE" id="PS50850"/>
    </source>
</evidence>
<dbReference type="InterPro" id="IPR036259">
    <property type="entry name" value="MFS_trans_sf"/>
</dbReference>
<keyword evidence="4 7" id="KW-0812">Transmembrane</keyword>
<dbReference type="GO" id="GO:0005886">
    <property type="term" value="C:plasma membrane"/>
    <property type="evidence" value="ECO:0007669"/>
    <property type="project" value="UniProtKB-SubCell"/>
</dbReference>
<feature type="transmembrane region" description="Helical" evidence="7">
    <location>
        <begin position="173"/>
        <end position="191"/>
    </location>
</feature>
<organism evidence="9 10">
    <name type="scientific">Zafaria cholistanensis</name>
    <dbReference type="NCBI Taxonomy" id="1682741"/>
    <lineage>
        <taxon>Bacteria</taxon>
        <taxon>Bacillati</taxon>
        <taxon>Actinomycetota</taxon>
        <taxon>Actinomycetes</taxon>
        <taxon>Micrococcales</taxon>
        <taxon>Micrococcaceae</taxon>
        <taxon>Zafaria</taxon>
    </lineage>
</organism>
<evidence type="ECO:0000256" key="2">
    <source>
        <dbReference type="ARBA" id="ARBA00022448"/>
    </source>
</evidence>
<dbReference type="RefSeq" id="WP_149957561.1">
    <property type="nucleotide sequence ID" value="NZ_BKDJ01000014.1"/>
</dbReference>
<evidence type="ECO:0000256" key="7">
    <source>
        <dbReference type="SAM" id="Phobius"/>
    </source>
</evidence>
<evidence type="ECO:0000256" key="6">
    <source>
        <dbReference type="ARBA" id="ARBA00023136"/>
    </source>
</evidence>
<gene>
    <name evidence="9" type="ORF">NCCP1664_24500</name>
</gene>
<dbReference type="CDD" id="cd17316">
    <property type="entry name" value="MFS_SV2_like"/>
    <property type="match status" value="1"/>
</dbReference>
<dbReference type="PANTHER" id="PTHR43045">
    <property type="entry name" value="SHIKIMATE TRANSPORTER"/>
    <property type="match status" value="1"/>
</dbReference>
<dbReference type="InterPro" id="IPR005829">
    <property type="entry name" value="Sugar_transporter_CS"/>
</dbReference>
<dbReference type="InterPro" id="IPR020846">
    <property type="entry name" value="MFS_dom"/>
</dbReference>
<dbReference type="PANTHER" id="PTHR43045:SF4">
    <property type="entry name" value="TRANSPORTER YDFJ-RELATED"/>
    <property type="match status" value="1"/>
</dbReference>
<keyword evidence="2" id="KW-0813">Transport</keyword>
<dbReference type="Pfam" id="PF07690">
    <property type="entry name" value="MFS_1"/>
    <property type="match status" value="1"/>
</dbReference>
<keyword evidence="3" id="KW-1003">Cell membrane</keyword>
<dbReference type="Proteomes" id="UP000325307">
    <property type="component" value="Unassembled WGS sequence"/>
</dbReference>
<proteinExistence type="predicted"/>
<feature type="transmembrane region" description="Helical" evidence="7">
    <location>
        <begin position="402"/>
        <end position="426"/>
    </location>
</feature>
<dbReference type="EMBL" id="BKDJ01000014">
    <property type="protein sequence ID" value="GER23955.1"/>
    <property type="molecule type" value="Genomic_DNA"/>
</dbReference>
<keyword evidence="5 7" id="KW-1133">Transmembrane helix</keyword>
<keyword evidence="6 7" id="KW-0472">Membrane</keyword>
<evidence type="ECO:0000256" key="5">
    <source>
        <dbReference type="ARBA" id="ARBA00022989"/>
    </source>
</evidence>
<feature type="transmembrane region" description="Helical" evidence="7">
    <location>
        <begin position="197"/>
        <end position="217"/>
    </location>
</feature>
<feature type="domain" description="Major facilitator superfamily (MFS) profile" evidence="8">
    <location>
        <begin position="30"/>
        <end position="428"/>
    </location>
</feature>
<dbReference type="Gene3D" id="1.20.1250.20">
    <property type="entry name" value="MFS general substrate transporter like domains"/>
    <property type="match status" value="2"/>
</dbReference>
<keyword evidence="10" id="KW-1185">Reference proteome</keyword>
<name>A0A5A7NSW3_9MICC</name>
<feature type="transmembrane region" description="Helical" evidence="7">
    <location>
        <begin position="248"/>
        <end position="272"/>
    </location>
</feature>
<evidence type="ECO:0000256" key="4">
    <source>
        <dbReference type="ARBA" id="ARBA00022692"/>
    </source>
</evidence>
<dbReference type="SUPFAM" id="SSF103473">
    <property type="entry name" value="MFS general substrate transporter"/>
    <property type="match status" value="1"/>
</dbReference>
<feature type="transmembrane region" description="Helical" evidence="7">
    <location>
        <begin position="102"/>
        <end position="121"/>
    </location>
</feature>
<evidence type="ECO:0000313" key="9">
    <source>
        <dbReference type="EMBL" id="GER23955.1"/>
    </source>
</evidence>
<feature type="transmembrane region" description="Helical" evidence="7">
    <location>
        <begin position="65"/>
        <end position="90"/>
    </location>
</feature>
<evidence type="ECO:0000256" key="3">
    <source>
        <dbReference type="ARBA" id="ARBA00022475"/>
    </source>
</evidence>
<dbReference type="InterPro" id="IPR011701">
    <property type="entry name" value="MFS"/>
</dbReference>
<dbReference type="GO" id="GO:0022857">
    <property type="term" value="F:transmembrane transporter activity"/>
    <property type="evidence" value="ECO:0007669"/>
    <property type="project" value="InterPro"/>
</dbReference>
<feature type="transmembrane region" description="Helical" evidence="7">
    <location>
        <begin position="284"/>
        <end position="303"/>
    </location>
</feature>
<accession>A0A5A7NSW3</accession>
<reference evidence="9 10" key="1">
    <citation type="submission" date="2019-09" db="EMBL/GenBank/DDBJ databases">
        <title>Arthrobacter zafarii sp. nov., a moderately thermotolerant and halotolerant actinobacterium isolated from Cholistan desert soil of Pakistan.</title>
        <authorList>
            <person name="Amin A."/>
            <person name="Ahmed I."/>
            <person name="Khalid N."/>
            <person name="Schumann P."/>
            <person name="Busse H.J."/>
            <person name="Khan I.U."/>
            <person name="Li S."/>
            <person name="Li W.J."/>
        </authorList>
    </citation>
    <scope>NUCLEOTIDE SEQUENCE [LARGE SCALE GENOMIC DNA]</scope>
    <source>
        <strain evidence="9 10">NCCP-1664</strain>
    </source>
</reference>
<evidence type="ECO:0000256" key="1">
    <source>
        <dbReference type="ARBA" id="ARBA00004651"/>
    </source>
</evidence>
<feature type="transmembrane region" description="Helical" evidence="7">
    <location>
        <begin position="340"/>
        <end position="365"/>
    </location>
</feature>